<protein>
    <submittedName>
        <fullName evidence="2">Uncharacterized protein</fullName>
    </submittedName>
</protein>
<dbReference type="Proteomes" id="UP001283361">
    <property type="component" value="Unassembled WGS sequence"/>
</dbReference>
<gene>
    <name evidence="2" type="ORF">RRG08_064614</name>
</gene>
<feature type="compositionally biased region" description="Basic and acidic residues" evidence="1">
    <location>
        <begin position="45"/>
        <end position="55"/>
    </location>
</feature>
<reference evidence="2" key="1">
    <citation type="journal article" date="2023" name="G3 (Bethesda)">
        <title>A reference genome for the long-term kleptoplast-retaining sea slug Elysia crispata morphotype clarki.</title>
        <authorList>
            <person name="Eastman K.E."/>
            <person name="Pendleton A.L."/>
            <person name="Shaikh M.A."/>
            <person name="Suttiyut T."/>
            <person name="Ogas R."/>
            <person name="Tomko P."/>
            <person name="Gavelis G."/>
            <person name="Widhalm J.R."/>
            <person name="Wisecaver J.H."/>
        </authorList>
    </citation>
    <scope>NUCLEOTIDE SEQUENCE</scope>
    <source>
        <strain evidence="2">ECLA1</strain>
    </source>
</reference>
<organism evidence="2 3">
    <name type="scientific">Elysia crispata</name>
    <name type="common">lettuce slug</name>
    <dbReference type="NCBI Taxonomy" id="231223"/>
    <lineage>
        <taxon>Eukaryota</taxon>
        <taxon>Metazoa</taxon>
        <taxon>Spiralia</taxon>
        <taxon>Lophotrochozoa</taxon>
        <taxon>Mollusca</taxon>
        <taxon>Gastropoda</taxon>
        <taxon>Heterobranchia</taxon>
        <taxon>Euthyneura</taxon>
        <taxon>Panpulmonata</taxon>
        <taxon>Sacoglossa</taxon>
        <taxon>Placobranchoidea</taxon>
        <taxon>Plakobranchidae</taxon>
        <taxon>Elysia</taxon>
    </lineage>
</organism>
<evidence type="ECO:0000313" key="2">
    <source>
        <dbReference type="EMBL" id="KAK3802020.1"/>
    </source>
</evidence>
<comment type="caution">
    <text evidence="2">The sequence shown here is derived from an EMBL/GenBank/DDBJ whole genome shotgun (WGS) entry which is preliminary data.</text>
</comment>
<feature type="region of interest" description="Disordered" evidence="1">
    <location>
        <begin position="27"/>
        <end position="55"/>
    </location>
</feature>
<keyword evidence="3" id="KW-1185">Reference proteome</keyword>
<name>A0AAE1ECV1_9GAST</name>
<accession>A0AAE1ECV1</accession>
<evidence type="ECO:0000256" key="1">
    <source>
        <dbReference type="SAM" id="MobiDB-lite"/>
    </source>
</evidence>
<sequence length="86" mass="9542">MSAARVRCTQTRKMRGALFSSLERPGAATTALPVSRGRGLCSDQQSKHAECPDRHRYSSHSGLRWRYDRAGSPAPLATVRSPLNFR</sequence>
<evidence type="ECO:0000313" key="3">
    <source>
        <dbReference type="Proteomes" id="UP001283361"/>
    </source>
</evidence>
<proteinExistence type="predicted"/>
<dbReference type="AlphaFoldDB" id="A0AAE1ECV1"/>
<dbReference type="EMBL" id="JAWDGP010000269">
    <property type="protein sequence ID" value="KAK3802020.1"/>
    <property type="molecule type" value="Genomic_DNA"/>
</dbReference>